<dbReference type="SUPFAM" id="SSF50494">
    <property type="entry name" value="Trypsin-like serine proteases"/>
    <property type="match status" value="1"/>
</dbReference>
<dbReference type="PANTHER" id="PTHR24252:SF11">
    <property type="entry name" value="ATRIAL NATRIURETIC PEPTIDE-CONVERTING ENZYME ISOFORM X1"/>
    <property type="match status" value="1"/>
</dbReference>
<dbReference type="PROSITE" id="PS00135">
    <property type="entry name" value="TRYPSIN_SER"/>
    <property type="match status" value="1"/>
</dbReference>
<evidence type="ECO:0000259" key="7">
    <source>
        <dbReference type="PROSITE" id="PS50240"/>
    </source>
</evidence>
<dbReference type="InterPro" id="IPR009003">
    <property type="entry name" value="Peptidase_S1_PA"/>
</dbReference>
<dbReference type="PROSITE" id="PS50240">
    <property type="entry name" value="TRYPSIN_DOM"/>
    <property type="match status" value="1"/>
</dbReference>
<dbReference type="InterPro" id="IPR018114">
    <property type="entry name" value="TRYPSIN_HIS"/>
</dbReference>
<evidence type="ECO:0000256" key="1">
    <source>
        <dbReference type="ARBA" id="ARBA00022670"/>
    </source>
</evidence>
<dbReference type="FunFam" id="2.40.10.10:FF:000068">
    <property type="entry name" value="transmembrane protease serine 2"/>
    <property type="match status" value="1"/>
</dbReference>
<feature type="signal peptide" evidence="6">
    <location>
        <begin position="1"/>
        <end position="16"/>
    </location>
</feature>
<reference evidence="8" key="1">
    <citation type="journal article" date="2023" name="PLoS Negl. Trop. Dis.">
        <title>A genome sequence for Biomphalaria pfeifferi, the major vector snail for the human-infecting parasite Schistosoma mansoni.</title>
        <authorList>
            <person name="Bu L."/>
            <person name="Lu L."/>
            <person name="Laidemitt M.R."/>
            <person name="Zhang S.M."/>
            <person name="Mutuku M."/>
            <person name="Mkoji G."/>
            <person name="Steinauer M."/>
            <person name="Loker E.S."/>
        </authorList>
    </citation>
    <scope>NUCLEOTIDE SEQUENCE</scope>
    <source>
        <strain evidence="8">KasaAsao</strain>
    </source>
</reference>
<dbReference type="InterPro" id="IPR033116">
    <property type="entry name" value="TRYPSIN_SER"/>
</dbReference>
<comment type="caution">
    <text evidence="8">The sequence shown here is derived from an EMBL/GenBank/DDBJ whole genome shotgun (WGS) entry which is preliminary data.</text>
</comment>
<organism evidence="8 9">
    <name type="scientific">Biomphalaria pfeifferi</name>
    <name type="common">Bloodfluke planorb</name>
    <name type="synonym">Freshwater snail</name>
    <dbReference type="NCBI Taxonomy" id="112525"/>
    <lineage>
        <taxon>Eukaryota</taxon>
        <taxon>Metazoa</taxon>
        <taxon>Spiralia</taxon>
        <taxon>Lophotrochozoa</taxon>
        <taxon>Mollusca</taxon>
        <taxon>Gastropoda</taxon>
        <taxon>Heterobranchia</taxon>
        <taxon>Euthyneura</taxon>
        <taxon>Panpulmonata</taxon>
        <taxon>Hygrophila</taxon>
        <taxon>Lymnaeoidea</taxon>
        <taxon>Planorbidae</taxon>
        <taxon>Biomphalaria</taxon>
    </lineage>
</organism>
<keyword evidence="4" id="KW-1015">Disulfide bond</keyword>
<keyword evidence="2 5" id="KW-0378">Hydrolase</keyword>
<gene>
    <name evidence="8" type="ORF">Bpfe_001092</name>
</gene>
<feature type="domain" description="Peptidase S1" evidence="7">
    <location>
        <begin position="25"/>
        <end position="266"/>
    </location>
</feature>
<evidence type="ECO:0000256" key="5">
    <source>
        <dbReference type="RuleBase" id="RU363034"/>
    </source>
</evidence>
<evidence type="ECO:0000256" key="4">
    <source>
        <dbReference type="ARBA" id="ARBA00023157"/>
    </source>
</evidence>
<dbReference type="GO" id="GO:0004252">
    <property type="term" value="F:serine-type endopeptidase activity"/>
    <property type="evidence" value="ECO:0007669"/>
    <property type="project" value="InterPro"/>
</dbReference>
<dbReference type="PANTHER" id="PTHR24252">
    <property type="entry name" value="ACROSIN-RELATED"/>
    <property type="match status" value="1"/>
</dbReference>
<dbReference type="GO" id="GO:0006508">
    <property type="term" value="P:proteolysis"/>
    <property type="evidence" value="ECO:0007669"/>
    <property type="project" value="UniProtKB-KW"/>
</dbReference>
<dbReference type="FunFam" id="2.40.10.10:FF:000036">
    <property type="entry name" value="Trypsin beta"/>
    <property type="match status" value="1"/>
</dbReference>
<keyword evidence="3 5" id="KW-0720">Serine protease</keyword>
<evidence type="ECO:0000313" key="9">
    <source>
        <dbReference type="Proteomes" id="UP001233172"/>
    </source>
</evidence>
<keyword evidence="9" id="KW-1185">Reference proteome</keyword>
<evidence type="ECO:0000256" key="3">
    <source>
        <dbReference type="ARBA" id="ARBA00022825"/>
    </source>
</evidence>
<dbReference type="Gene3D" id="2.40.10.10">
    <property type="entry name" value="Trypsin-like serine proteases"/>
    <property type="match status" value="1"/>
</dbReference>
<dbReference type="InterPro" id="IPR001314">
    <property type="entry name" value="Peptidase_S1A"/>
</dbReference>
<dbReference type="InterPro" id="IPR001254">
    <property type="entry name" value="Trypsin_dom"/>
</dbReference>
<feature type="chain" id="PRO_5041933191" evidence="6">
    <location>
        <begin position="17"/>
        <end position="266"/>
    </location>
</feature>
<dbReference type="SMART" id="SM00020">
    <property type="entry name" value="Tryp_SPc"/>
    <property type="match status" value="1"/>
</dbReference>
<proteinExistence type="predicted"/>
<dbReference type="Proteomes" id="UP001233172">
    <property type="component" value="Unassembled WGS sequence"/>
</dbReference>
<accession>A0AAD8CDA5</accession>
<name>A0AAD8CDA5_BIOPF</name>
<dbReference type="EMBL" id="JASAOG010000002">
    <property type="protein sequence ID" value="KAK0069915.1"/>
    <property type="molecule type" value="Genomic_DNA"/>
</dbReference>
<keyword evidence="1 5" id="KW-0645">Protease</keyword>
<evidence type="ECO:0000256" key="2">
    <source>
        <dbReference type="ARBA" id="ARBA00022801"/>
    </source>
</evidence>
<dbReference type="PROSITE" id="PS00134">
    <property type="entry name" value="TRYPSIN_HIS"/>
    <property type="match status" value="1"/>
</dbReference>
<evidence type="ECO:0000256" key="6">
    <source>
        <dbReference type="SAM" id="SignalP"/>
    </source>
</evidence>
<protein>
    <submittedName>
        <fullName evidence="8">Fibrinolytic enzyme isozyme C</fullName>
    </submittedName>
</protein>
<dbReference type="CDD" id="cd00190">
    <property type="entry name" value="Tryp_SPc"/>
    <property type="match status" value="1"/>
</dbReference>
<dbReference type="Pfam" id="PF00089">
    <property type="entry name" value="Trypsin"/>
    <property type="match status" value="1"/>
</dbReference>
<dbReference type="InterPro" id="IPR043504">
    <property type="entry name" value="Peptidase_S1_PA_chymotrypsin"/>
</dbReference>
<keyword evidence="6" id="KW-0732">Signal</keyword>
<sequence>MKLAVAVLCLFALALAEEEELDKRIVNGEKAALYAHPHQASLQLYQAPYGWYHICGAVLIGPNKLVTAAHCVEGQNYRNLRVEVGALNLFEPPNAYEQTVAVAAFHIHPQYNGNGNGIPNDIATIYLVSPVTYNKNVQPATLAPTGSSFANTQCVITGWGRTTGGGSAAQHLKQAYITKITRTSCNSYWNRYGQTITDNHICVFEASDPAGTRPSACNGDSGGPMMCGNNFQYLAGVTSWGVSTCSGDLPSVYTRTSAYNSWIANN</sequence>
<dbReference type="AlphaFoldDB" id="A0AAD8CDA5"/>
<reference evidence="8" key="2">
    <citation type="submission" date="2023-04" db="EMBL/GenBank/DDBJ databases">
        <authorList>
            <person name="Bu L."/>
            <person name="Lu L."/>
            <person name="Laidemitt M.R."/>
            <person name="Zhang S.M."/>
            <person name="Mutuku M."/>
            <person name="Mkoji G."/>
            <person name="Steinauer M."/>
            <person name="Loker E.S."/>
        </authorList>
    </citation>
    <scope>NUCLEOTIDE SEQUENCE</scope>
    <source>
        <strain evidence="8">KasaAsao</strain>
        <tissue evidence="8">Whole Snail</tissue>
    </source>
</reference>
<evidence type="ECO:0000313" key="8">
    <source>
        <dbReference type="EMBL" id="KAK0069915.1"/>
    </source>
</evidence>
<dbReference type="PRINTS" id="PR00722">
    <property type="entry name" value="CHYMOTRYPSIN"/>
</dbReference>